<evidence type="ECO:0000256" key="1">
    <source>
        <dbReference type="SAM" id="Coils"/>
    </source>
</evidence>
<feature type="compositionally biased region" description="Low complexity" evidence="2">
    <location>
        <begin position="335"/>
        <end position="346"/>
    </location>
</feature>
<evidence type="ECO:0000313" key="5">
    <source>
        <dbReference type="Proteomes" id="UP001241092"/>
    </source>
</evidence>
<evidence type="ECO:0000256" key="3">
    <source>
        <dbReference type="SAM" id="Phobius"/>
    </source>
</evidence>
<protein>
    <submittedName>
        <fullName evidence="4">Uncharacterized protein</fullName>
    </submittedName>
</protein>
<reference evidence="4" key="1">
    <citation type="submission" date="2023-03" db="EMBL/GenBank/DDBJ databases">
        <title>Draft genome sequence of a Mycolicibacterium mageritense strain H4_3_1 isolated from a hybrid biological-inorganic system reactor.</title>
        <authorList>
            <person name="Feng X."/>
            <person name="Kazama D."/>
            <person name="Sato K."/>
            <person name="Kobayashi H."/>
        </authorList>
    </citation>
    <scope>NUCLEOTIDE SEQUENCE</scope>
    <source>
        <strain evidence="4">H4_3_1</strain>
    </source>
</reference>
<evidence type="ECO:0000313" key="4">
    <source>
        <dbReference type="EMBL" id="BDY31307.1"/>
    </source>
</evidence>
<dbReference type="Proteomes" id="UP001241092">
    <property type="component" value="Chromosome"/>
</dbReference>
<feature type="region of interest" description="Disordered" evidence="2">
    <location>
        <begin position="204"/>
        <end position="229"/>
    </location>
</feature>
<organism evidence="4 5">
    <name type="scientific">Mycolicibacterium mageritense</name>
    <name type="common">Mycobacterium mageritense</name>
    <dbReference type="NCBI Taxonomy" id="53462"/>
    <lineage>
        <taxon>Bacteria</taxon>
        <taxon>Bacillati</taxon>
        <taxon>Actinomycetota</taxon>
        <taxon>Actinomycetes</taxon>
        <taxon>Mycobacteriales</taxon>
        <taxon>Mycobacteriaceae</taxon>
        <taxon>Mycolicibacterium</taxon>
    </lineage>
</organism>
<feature type="compositionally biased region" description="Low complexity" evidence="2">
    <location>
        <begin position="167"/>
        <end position="178"/>
    </location>
</feature>
<feature type="transmembrane region" description="Helical" evidence="3">
    <location>
        <begin position="894"/>
        <end position="912"/>
    </location>
</feature>
<feature type="compositionally biased region" description="Pro residues" evidence="2">
    <location>
        <begin position="121"/>
        <end position="131"/>
    </location>
</feature>
<name>A0AAI8TZ98_MYCME</name>
<keyword evidence="3" id="KW-0812">Transmembrane</keyword>
<keyword evidence="3" id="KW-1133">Transmembrane helix</keyword>
<accession>A0AAI8TZ98</accession>
<proteinExistence type="predicted"/>
<feature type="region of interest" description="Disordered" evidence="2">
    <location>
        <begin position="297"/>
        <end position="419"/>
    </location>
</feature>
<feature type="compositionally biased region" description="Gly residues" evidence="2">
    <location>
        <begin position="147"/>
        <end position="166"/>
    </location>
</feature>
<evidence type="ECO:0000256" key="2">
    <source>
        <dbReference type="SAM" id="MobiDB-lite"/>
    </source>
</evidence>
<dbReference type="RefSeq" id="WP_276823260.1">
    <property type="nucleotide sequence ID" value="NZ_AP027452.1"/>
</dbReference>
<sequence>MTEPARAARSVTDALAEGRRQTTRARPPAGPAGLAALQRAAGNAAVNALLMGKLRAPGKSEIDSALGEMRRDEPAIDIVEKGLKAAKAVGVPVELEGPKPPPSALAVTMTGFGPGAVAPKKPVPPSKPVPPKSALGKAAAKPAKRAGAGGAKPPGGAAARGGGGSPGPKALTADQLLQPPVPPQTVKPGQDPAFTAVTAGVKAVAKDKRAHPPAASKAKEAQDAALAPTDDIAGQAKAAKVDTMDAQQAGTFDKKAFIAAVKAAIEAKSPKTLKEADTYAKDGKAGEVKGDVKGLVTQGKDGQTADIKTATGAAPDTSKAVAKPVTPMSPEQQGPAPAIPAAGAVPKPAPPEQLNLEAGKQQANQEMADAQVDEKQLAESNEPEFQQALADKKEAAAHADTAPGEFRKQEADTIAQSKTEAAAETKAGVAGMQGSKAAALAKLVAAKGATKTKDEAKRAEVTAKVQSIFAATEADVKKLLDGIDPKVEKAFDEGEAAARKTFETYVAAKMAAYKKDRYSGWLGGLRWAKDKLFGMPDKVNQFYEAGRELYLKQMDTVISRVADIVGNDLTAAKKRIAAGKAEIAGYVKSLPTNLQKVGAEASKDINDKFEQLEDDVNSKQEAVVDTLASKYVEARKGLDERIEELQAENKGLVDKAIGAIKAVINTIRKLASMLMDTLARVAHVVGDIIKHPVRFLGNLIEGVKGGIMRFKDNILEHLRKGLMTWLFGQLAEGGIELPDKFDIQGIVKLLASLFGLTWTNIRNRLVKQIGEPAMAAIEKGVEIFRTIATAGVAGLWQMLVDKLGDIKEMILEQVKDFVITRIITAGITWLIGLLNPAAAFIKACKLIYDIIMFFVDNAERILKFVNTVIDSAVDIVKGNVGGVMAKIEDVLGQMVPILIGFLASVIGIGGIGEKIRAIIAKLQKPVNKAIDFVIKTGLKLAGPIIRGLKGIGSKVKAKVAAGKAWVKGKAEAGKAWVKGKAEAGKKWVKGKAEAGKKWVKGKAETVRDFLRKKCDALMAVVFSDSFTAKGKSHKLYTNPGQPEELYVASTPKKLMAAFAHLKPASLKSQIADLAGKFRYRMGLYRTAVKALRARGEKWAVANPAAVKAEIAKIEEHRRESRAVQLAIMEFAKANMSATDGPGAHAPGIGNIAPWSAQLRSLHGDSVPEWKMTAEHIIPDGLVRRALMALSRTGWVGKEQTQYTSQPTIMIYAAAGSEKTGGVPWQATRGGDQDLIIRMGNVVAMVRAGAGGDEMGLRKGAAPAGGVTPKRYWRMYMKDQWERRVQPVLTSLMGDALGRTKAAVKAEQKLVGDRRGVNAGVRPTDGELDSAYRMQKAHYDALIKQRLQSADFD</sequence>
<dbReference type="EMBL" id="AP027452">
    <property type="protein sequence ID" value="BDY31307.1"/>
    <property type="molecule type" value="Genomic_DNA"/>
</dbReference>
<keyword evidence="1" id="KW-0175">Coiled coil</keyword>
<gene>
    <name evidence="4" type="ORF">hbim_05259</name>
</gene>
<feature type="region of interest" description="Disordered" evidence="2">
    <location>
        <begin position="117"/>
        <end position="189"/>
    </location>
</feature>
<keyword evidence="3" id="KW-0472">Membrane</keyword>
<feature type="region of interest" description="Disordered" evidence="2">
    <location>
        <begin position="1"/>
        <end position="31"/>
    </location>
</feature>
<feature type="compositionally biased region" description="Low complexity" evidence="2">
    <location>
        <begin position="132"/>
        <end position="141"/>
    </location>
</feature>
<feature type="coiled-coil region" evidence="1">
    <location>
        <begin position="602"/>
        <end position="655"/>
    </location>
</feature>